<organism evidence="3 4">
    <name type="scientific">Pseudomonas aeruginosa</name>
    <dbReference type="NCBI Taxonomy" id="287"/>
    <lineage>
        <taxon>Bacteria</taxon>
        <taxon>Pseudomonadati</taxon>
        <taxon>Pseudomonadota</taxon>
        <taxon>Gammaproteobacteria</taxon>
        <taxon>Pseudomonadales</taxon>
        <taxon>Pseudomonadaceae</taxon>
        <taxon>Pseudomonas</taxon>
    </lineage>
</organism>
<sequence>MKRFLLGLVLLLAVAAGVLYFVPATLLASVRTVERGLAGLSEHSVQVDNLEIAYLEGGSEKNPTLLLIHGFGADKDNWLRFARPLTERYHVVALDLPGFGDSSKPQQTSYDVGTQA</sequence>
<dbReference type="GO" id="GO:0016787">
    <property type="term" value="F:hydrolase activity"/>
    <property type="evidence" value="ECO:0007669"/>
    <property type="project" value="UniProtKB-KW"/>
</dbReference>
<dbReference type="InterPro" id="IPR000073">
    <property type="entry name" value="AB_hydrolase_1"/>
</dbReference>
<dbReference type="PANTHER" id="PTHR46438">
    <property type="entry name" value="ALPHA/BETA-HYDROLASES SUPERFAMILY PROTEIN"/>
    <property type="match status" value="1"/>
</dbReference>
<name>A0A367M8M2_PSEAI</name>
<protein>
    <submittedName>
        <fullName evidence="3">Alpha/beta fold hydrolase</fullName>
    </submittedName>
</protein>
<evidence type="ECO:0000313" key="4">
    <source>
        <dbReference type="Proteomes" id="UP000253594"/>
    </source>
</evidence>
<reference evidence="3 4" key="1">
    <citation type="submission" date="2018-07" db="EMBL/GenBank/DDBJ databases">
        <title>Mechanisms of high-level aminoglycoside resistance among Gram-negative pathogens in Brazil.</title>
        <authorList>
            <person name="Ballaben A.S."/>
            <person name="Darini A.L.C."/>
            <person name="Doi Y."/>
        </authorList>
    </citation>
    <scope>NUCLEOTIDE SEQUENCE [LARGE SCALE GENOMIC DNA]</scope>
    <source>
        <strain evidence="3 4">B2-305</strain>
    </source>
</reference>
<feature type="region of interest" description="Disordered" evidence="1">
    <location>
        <begin position="97"/>
        <end position="116"/>
    </location>
</feature>
<dbReference type="SUPFAM" id="SSF53474">
    <property type="entry name" value="alpha/beta-Hydrolases"/>
    <property type="match status" value="1"/>
</dbReference>
<feature type="compositionally biased region" description="Polar residues" evidence="1">
    <location>
        <begin position="103"/>
        <end position="116"/>
    </location>
</feature>
<proteinExistence type="predicted"/>
<feature type="domain" description="AB hydrolase-1" evidence="2">
    <location>
        <begin position="63"/>
        <end position="112"/>
    </location>
</feature>
<accession>A0A367M8M2</accession>
<dbReference type="InterPro" id="IPR029058">
    <property type="entry name" value="AB_hydrolase_fold"/>
</dbReference>
<evidence type="ECO:0000313" key="3">
    <source>
        <dbReference type="EMBL" id="RCI73749.1"/>
    </source>
</evidence>
<evidence type="ECO:0000259" key="2">
    <source>
        <dbReference type="Pfam" id="PF00561"/>
    </source>
</evidence>
<dbReference type="Pfam" id="PF00561">
    <property type="entry name" value="Abhydrolase_1"/>
    <property type="match status" value="1"/>
</dbReference>
<dbReference type="EMBL" id="QORE01000535">
    <property type="protein sequence ID" value="RCI73749.1"/>
    <property type="molecule type" value="Genomic_DNA"/>
</dbReference>
<dbReference type="AlphaFoldDB" id="A0A367M8M2"/>
<keyword evidence="3" id="KW-0378">Hydrolase</keyword>
<comment type="caution">
    <text evidence="3">The sequence shown here is derived from an EMBL/GenBank/DDBJ whole genome shotgun (WGS) entry which is preliminary data.</text>
</comment>
<evidence type="ECO:0000256" key="1">
    <source>
        <dbReference type="SAM" id="MobiDB-lite"/>
    </source>
</evidence>
<gene>
    <name evidence="3" type="ORF">DT376_16720</name>
</gene>
<dbReference type="Proteomes" id="UP000253594">
    <property type="component" value="Unassembled WGS sequence"/>
</dbReference>
<feature type="non-terminal residue" evidence="3">
    <location>
        <position position="116"/>
    </location>
</feature>
<dbReference type="PANTHER" id="PTHR46438:SF11">
    <property type="entry name" value="LIPASE-RELATED"/>
    <property type="match status" value="1"/>
</dbReference>
<dbReference type="Gene3D" id="3.40.50.1820">
    <property type="entry name" value="alpha/beta hydrolase"/>
    <property type="match status" value="1"/>
</dbReference>